<dbReference type="GO" id="GO:0046872">
    <property type="term" value="F:metal ion binding"/>
    <property type="evidence" value="ECO:0007669"/>
    <property type="project" value="InterPro"/>
</dbReference>
<evidence type="ECO:0000259" key="1">
    <source>
        <dbReference type="PROSITE" id="PS50846"/>
    </source>
</evidence>
<dbReference type="AlphaFoldDB" id="A0A5J9TW77"/>
<dbReference type="InterPro" id="IPR006121">
    <property type="entry name" value="HMA_dom"/>
</dbReference>
<feature type="domain" description="HMA" evidence="1">
    <location>
        <begin position="2"/>
        <end position="71"/>
    </location>
</feature>
<protein>
    <recommendedName>
        <fullName evidence="1">HMA domain-containing protein</fullName>
    </recommendedName>
</protein>
<dbReference type="PROSITE" id="PS50846">
    <property type="entry name" value="HMA_2"/>
    <property type="match status" value="1"/>
</dbReference>
<comment type="caution">
    <text evidence="2">The sequence shown here is derived from an EMBL/GenBank/DDBJ whole genome shotgun (WGS) entry which is preliminary data.</text>
</comment>
<dbReference type="PANTHER" id="PTHR46932">
    <property type="entry name" value="HEAVY METAL-ASSOCIATED ISOPRENYLATED PLANT PROTEIN 47"/>
    <property type="match status" value="1"/>
</dbReference>
<evidence type="ECO:0000313" key="2">
    <source>
        <dbReference type="EMBL" id="TVU15652.1"/>
    </source>
</evidence>
<organism evidence="2 3">
    <name type="scientific">Eragrostis curvula</name>
    <name type="common">weeping love grass</name>
    <dbReference type="NCBI Taxonomy" id="38414"/>
    <lineage>
        <taxon>Eukaryota</taxon>
        <taxon>Viridiplantae</taxon>
        <taxon>Streptophyta</taxon>
        <taxon>Embryophyta</taxon>
        <taxon>Tracheophyta</taxon>
        <taxon>Spermatophyta</taxon>
        <taxon>Magnoliopsida</taxon>
        <taxon>Liliopsida</taxon>
        <taxon>Poales</taxon>
        <taxon>Poaceae</taxon>
        <taxon>PACMAD clade</taxon>
        <taxon>Chloridoideae</taxon>
        <taxon>Eragrostideae</taxon>
        <taxon>Eragrostidinae</taxon>
        <taxon>Eragrostis</taxon>
    </lineage>
</organism>
<dbReference type="Gramene" id="TVU15652">
    <property type="protein sequence ID" value="TVU15652"/>
    <property type="gene ID" value="EJB05_39184"/>
</dbReference>
<dbReference type="Proteomes" id="UP000324897">
    <property type="component" value="Unassembled WGS sequence"/>
</dbReference>
<name>A0A5J9TW77_9POAL</name>
<sequence length="181" mass="21028">MKQKIVIQVSMPCEKSRSKAMELVARANGVSSVGVTGDSKDRLEVVGDGVDSVCLVSCLRKKIGHASILQVEEVKDKKPEEKKKPEEPKIEYWYPGYSYPLHHHHNPHEPWWWQWRGIKLGCYRKELARPNRWHGEENIRLAMVPDLTYLGIRADHLLRLDSHFLSWGDKANQHHLIHDEI</sequence>
<accession>A0A5J9TW77</accession>
<dbReference type="PANTHER" id="PTHR46932:SF20">
    <property type="entry name" value="HMA DOMAIN-CONTAINING PROTEIN"/>
    <property type="match status" value="1"/>
</dbReference>
<reference evidence="2 3" key="1">
    <citation type="journal article" date="2019" name="Sci. Rep.">
        <title>A high-quality genome of Eragrostis curvula grass provides insights into Poaceae evolution and supports new strategies to enhance forage quality.</title>
        <authorList>
            <person name="Carballo J."/>
            <person name="Santos B.A.C.M."/>
            <person name="Zappacosta D."/>
            <person name="Garbus I."/>
            <person name="Selva J.P."/>
            <person name="Gallo C.A."/>
            <person name="Diaz A."/>
            <person name="Albertini E."/>
            <person name="Caccamo M."/>
            <person name="Echenique V."/>
        </authorList>
    </citation>
    <scope>NUCLEOTIDE SEQUENCE [LARGE SCALE GENOMIC DNA]</scope>
    <source>
        <strain evidence="3">cv. Victoria</strain>
        <tissue evidence="2">Leaf</tissue>
    </source>
</reference>
<dbReference type="InterPro" id="IPR042885">
    <property type="entry name" value="HIPP47/16"/>
</dbReference>
<proteinExistence type="predicted"/>
<gene>
    <name evidence="2" type="ORF">EJB05_39184</name>
</gene>
<dbReference type="Gene3D" id="3.30.70.100">
    <property type="match status" value="1"/>
</dbReference>
<dbReference type="OrthoDB" id="692521at2759"/>
<dbReference type="EMBL" id="RWGY01000031">
    <property type="protein sequence ID" value="TVU15652.1"/>
    <property type="molecule type" value="Genomic_DNA"/>
</dbReference>
<keyword evidence="3" id="KW-1185">Reference proteome</keyword>
<evidence type="ECO:0000313" key="3">
    <source>
        <dbReference type="Proteomes" id="UP000324897"/>
    </source>
</evidence>